<name>A0A9E7KN03_9LILI</name>
<dbReference type="GO" id="GO:0016740">
    <property type="term" value="F:transferase activity"/>
    <property type="evidence" value="ECO:0007669"/>
    <property type="project" value="UniProtKB-KW"/>
</dbReference>
<keyword evidence="2" id="KW-0808">Transferase</keyword>
<evidence type="ECO:0000313" key="6">
    <source>
        <dbReference type="Proteomes" id="UP001055439"/>
    </source>
</evidence>
<dbReference type="InterPro" id="IPR006598">
    <property type="entry name" value="CAP10"/>
</dbReference>
<reference evidence="5" key="1">
    <citation type="submission" date="2022-05" db="EMBL/GenBank/DDBJ databases">
        <title>The Musa troglodytarum L. genome provides insights into the mechanism of non-climacteric behaviour and enrichment of carotenoids.</title>
        <authorList>
            <person name="Wang J."/>
        </authorList>
    </citation>
    <scope>NUCLEOTIDE SEQUENCE</scope>
    <source>
        <tissue evidence="5">Leaf</tissue>
    </source>
</reference>
<evidence type="ECO:0000256" key="2">
    <source>
        <dbReference type="ARBA" id="ARBA00022679"/>
    </source>
</evidence>
<comment type="similarity">
    <text evidence="1">Belongs to the glycosyltransferase 90 family.</text>
</comment>
<keyword evidence="6" id="KW-1185">Reference proteome</keyword>
<accession>A0A9E7KN03</accession>
<dbReference type="AlphaFoldDB" id="A0A9E7KN03"/>
<evidence type="ECO:0000313" key="5">
    <source>
        <dbReference type="EMBL" id="URE21125.1"/>
    </source>
</evidence>
<evidence type="ECO:0000256" key="1">
    <source>
        <dbReference type="ARBA" id="ARBA00010118"/>
    </source>
</evidence>
<dbReference type="Proteomes" id="UP001055439">
    <property type="component" value="Chromosome 7"/>
</dbReference>
<feature type="compositionally biased region" description="Basic and acidic residues" evidence="3">
    <location>
        <begin position="389"/>
        <end position="415"/>
    </location>
</feature>
<protein>
    <recommendedName>
        <fullName evidence="4">Glycosyl transferase CAP10 domain-containing protein</fullName>
    </recommendedName>
</protein>
<organism evidence="5 6">
    <name type="scientific">Musa troglodytarum</name>
    <name type="common">fe'i banana</name>
    <dbReference type="NCBI Taxonomy" id="320322"/>
    <lineage>
        <taxon>Eukaryota</taxon>
        <taxon>Viridiplantae</taxon>
        <taxon>Streptophyta</taxon>
        <taxon>Embryophyta</taxon>
        <taxon>Tracheophyta</taxon>
        <taxon>Spermatophyta</taxon>
        <taxon>Magnoliopsida</taxon>
        <taxon>Liliopsida</taxon>
        <taxon>Zingiberales</taxon>
        <taxon>Musaceae</taxon>
        <taxon>Musa</taxon>
    </lineage>
</organism>
<dbReference type="PANTHER" id="PTHR12203:SF35">
    <property type="entry name" value="PROTEIN O-GLUCOSYLTRANSFERASE 1"/>
    <property type="match status" value="1"/>
</dbReference>
<gene>
    <name evidence="5" type="ORF">MUK42_11134</name>
</gene>
<dbReference type="OrthoDB" id="801754at2759"/>
<feature type="domain" description="Glycosyl transferase CAP10" evidence="4">
    <location>
        <begin position="416"/>
        <end position="629"/>
    </location>
</feature>
<dbReference type="PANTHER" id="PTHR12203">
    <property type="entry name" value="KDEL LYS-ASP-GLU-LEU CONTAINING - RELATED"/>
    <property type="match status" value="1"/>
</dbReference>
<sequence>MMTEACISVPFSVIRGLSSQIVLLLGMIRALRRFFMTTVNSSFSVMSTSSPSTLFHSNSLTRLATKYSRWSMASPSPGHMRLPAPKGIIVISLLPVMSTAAPPPPLRNLSGLNSIGSSHTFPSQFISATQKLTAVPLGIRYPHRSTSSVTAWLRTKWPGGCRRSPSSITAFRYGILCRSSSLISSSSLPSVAPSISSRSFSCMSWCFTRFAMIHCNAVDVVSVPAFRNSEQRATVSSSESFLPPSSGSSISNRLQSIAEDVPGDAWNKGQHAEFSAVEEEAPLRLLDILDGLLDEQAEHSELEALHGVDHAVVSIGLGSEVLDENTEDPRTGASVELDAGVMEDLRGEVAAEEAPDGAIGGGGDVVLAHAEEADGRQRGGSVGEGSAVLDERLVGDGAVRDEDGGAGADAKRDDGTVPSVELPQDVLDVSEGPAEPQEVAEDRHRRRAGREPPNLDFTVEEEEQQRGQGDGEEDEPEINIKPWDEEFQNIKLGSQTMKWRKRARTAYWKGNPDVQSPVREAFYKIYAEGYAWSVSLKYIVACGSLALIIEPRYEDFFSRGLVPKENYWPISPTDLCPSIKFAVEWGNRNPSKAEAIGKKGQAFMQELNLDQVYDYMYHLIEYSKLQRISSQLLHRRLKRSAWSPFFALQTSSKESCSRDHMLRLLRPLCHALFFHPASLRDCESSRQLDMY</sequence>
<feature type="non-terminal residue" evidence="5">
    <location>
        <position position="691"/>
    </location>
</feature>
<proteinExistence type="inferred from homology"/>
<feature type="region of interest" description="Disordered" evidence="3">
    <location>
        <begin position="372"/>
        <end position="477"/>
    </location>
</feature>
<dbReference type="Pfam" id="PF05686">
    <property type="entry name" value="Glyco_transf_90"/>
    <property type="match status" value="2"/>
</dbReference>
<evidence type="ECO:0000256" key="3">
    <source>
        <dbReference type="SAM" id="MobiDB-lite"/>
    </source>
</evidence>
<dbReference type="InterPro" id="IPR051091">
    <property type="entry name" value="O-Glucosyltr/Glycosyltrsf_90"/>
</dbReference>
<dbReference type="EMBL" id="CP097509">
    <property type="protein sequence ID" value="URE21125.1"/>
    <property type="molecule type" value="Genomic_DNA"/>
</dbReference>
<dbReference type="SMART" id="SM00672">
    <property type="entry name" value="CAP10"/>
    <property type="match status" value="1"/>
</dbReference>
<evidence type="ECO:0000259" key="4">
    <source>
        <dbReference type="SMART" id="SM00672"/>
    </source>
</evidence>